<dbReference type="Proteomes" id="UP001152888">
    <property type="component" value="Unassembled WGS sequence"/>
</dbReference>
<sequence>MGNYQVQALQCVSTPIPPYNSQNPKLWFLQVESGFKSTWISDDKTKYHILVSRLEPSIAELVQDVLENKMTEYNELKKRIIAVQETKNVLEKQVVGARKPSEFLKHIKNLANNNPLFPKRFVRSVWVSKLDPYIQNGLLNDPNIPEANLAIIADIKYEEAQKQQQIEESQEKDCKCCKRKNQVALEINCVKLCEVLDNIELKTETSETRDTFTQTELL</sequence>
<feature type="coiled-coil region" evidence="1">
    <location>
        <begin position="59"/>
        <end position="93"/>
    </location>
</feature>
<protein>
    <recommendedName>
        <fullName evidence="2">DUF7041 domain-containing protein</fullName>
    </recommendedName>
</protein>
<dbReference type="OrthoDB" id="10253476at2759"/>
<comment type="caution">
    <text evidence="3">The sequence shown here is derived from an EMBL/GenBank/DDBJ whole genome shotgun (WGS) entry which is preliminary data.</text>
</comment>
<dbReference type="EMBL" id="CAKOFQ010007261">
    <property type="protein sequence ID" value="CAH1996513.1"/>
    <property type="molecule type" value="Genomic_DNA"/>
</dbReference>
<dbReference type="PANTHER" id="PTHR33327:SF3">
    <property type="entry name" value="RNA-DIRECTED DNA POLYMERASE"/>
    <property type="match status" value="1"/>
</dbReference>
<gene>
    <name evidence="3" type="ORF">ACAOBT_LOCUS23248</name>
</gene>
<reference evidence="3" key="1">
    <citation type="submission" date="2022-03" db="EMBL/GenBank/DDBJ databases">
        <authorList>
            <person name="Sayadi A."/>
        </authorList>
    </citation>
    <scope>NUCLEOTIDE SEQUENCE</scope>
</reference>
<keyword evidence="1" id="KW-0175">Coiled coil</keyword>
<dbReference type="InterPro" id="IPR055469">
    <property type="entry name" value="DUF7041"/>
</dbReference>
<proteinExistence type="predicted"/>
<dbReference type="AlphaFoldDB" id="A0A9P0PWH0"/>
<name>A0A9P0PWH0_ACAOB</name>
<feature type="domain" description="DUF7041" evidence="2">
    <location>
        <begin position="16"/>
        <end position="84"/>
    </location>
</feature>
<evidence type="ECO:0000313" key="3">
    <source>
        <dbReference type="EMBL" id="CAH1996513.1"/>
    </source>
</evidence>
<evidence type="ECO:0000259" key="2">
    <source>
        <dbReference type="Pfam" id="PF23055"/>
    </source>
</evidence>
<evidence type="ECO:0000256" key="1">
    <source>
        <dbReference type="SAM" id="Coils"/>
    </source>
</evidence>
<keyword evidence="4" id="KW-1185">Reference proteome</keyword>
<accession>A0A9P0PWH0</accession>
<dbReference type="Pfam" id="PF23055">
    <property type="entry name" value="DUF7041"/>
    <property type="match status" value="1"/>
</dbReference>
<dbReference type="PANTHER" id="PTHR33327">
    <property type="entry name" value="ENDONUCLEASE"/>
    <property type="match status" value="1"/>
</dbReference>
<organism evidence="3 4">
    <name type="scientific">Acanthoscelides obtectus</name>
    <name type="common">Bean weevil</name>
    <name type="synonym">Bruchus obtectus</name>
    <dbReference type="NCBI Taxonomy" id="200917"/>
    <lineage>
        <taxon>Eukaryota</taxon>
        <taxon>Metazoa</taxon>
        <taxon>Ecdysozoa</taxon>
        <taxon>Arthropoda</taxon>
        <taxon>Hexapoda</taxon>
        <taxon>Insecta</taxon>
        <taxon>Pterygota</taxon>
        <taxon>Neoptera</taxon>
        <taxon>Endopterygota</taxon>
        <taxon>Coleoptera</taxon>
        <taxon>Polyphaga</taxon>
        <taxon>Cucujiformia</taxon>
        <taxon>Chrysomeloidea</taxon>
        <taxon>Chrysomelidae</taxon>
        <taxon>Bruchinae</taxon>
        <taxon>Bruchini</taxon>
        <taxon>Acanthoscelides</taxon>
    </lineage>
</organism>
<evidence type="ECO:0000313" key="4">
    <source>
        <dbReference type="Proteomes" id="UP001152888"/>
    </source>
</evidence>